<keyword evidence="6 9" id="KW-0249">Electron transport</keyword>
<evidence type="ECO:0000256" key="2">
    <source>
        <dbReference type="ARBA" id="ARBA00003532"/>
    </source>
</evidence>
<dbReference type="EMBL" id="FR695864">
    <property type="protein sequence ID" value="CBX27087.1"/>
    <property type="molecule type" value="Genomic_DNA"/>
</dbReference>
<evidence type="ECO:0000256" key="5">
    <source>
        <dbReference type="ARBA" id="ARBA00022723"/>
    </source>
</evidence>
<dbReference type="GO" id="GO:0005506">
    <property type="term" value="F:iron ion binding"/>
    <property type="evidence" value="ECO:0007669"/>
    <property type="project" value="UniProtKB-UniRule"/>
</dbReference>
<keyword evidence="7 9" id="KW-0408">Iron</keyword>
<dbReference type="PRINTS" id="PR00352">
    <property type="entry name" value="3FE4SFRDOXIN"/>
</dbReference>
<keyword evidence="3 9" id="KW-0813">Transport</keyword>
<evidence type="ECO:0000256" key="7">
    <source>
        <dbReference type="ARBA" id="ARBA00023004"/>
    </source>
</evidence>
<name>E1Y943_9BACT</name>
<dbReference type="InterPro" id="IPR001080">
    <property type="entry name" value="3Fe4S_ferredoxin"/>
</dbReference>
<reference evidence="11" key="1">
    <citation type="journal article" date="2011" name="Environ. Microbiol.">
        <title>Genomic insights into the metabolic potential of the polycyclic aromatic hydrocarbon degrading sulfate-reducing Deltaproteobacterium N47.</title>
        <authorList>
            <person name="Bergmann F."/>
            <person name="Selesi D."/>
            <person name="Weinmaier T."/>
            <person name="Tischler P."/>
            <person name="Rattei T."/>
            <person name="Meckenstock R.U."/>
        </authorList>
    </citation>
    <scope>NUCLEOTIDE SEQUENCE</scope>
</reference>
<comment type="cofactor">
    <cofactor evidence="1">
        <name>[4Fe-4S] cluster</name>
        <dbReference type="ChEBI" id="CHEBI:49883"/>
    </cofactor>
</comment>
<dbReference type="PANTHER" id="PTHR39163">
    <property type="entry name" value="FERREDOXIN"/>
    <property type="match status" value="1"/>
</dbReference>
<dbReference type="InterPro" id="IPR052395">
    <property type="entry name" value="ET_Ferredoxin"/>
</dbReference>
<feature type="domain" description="4Fe-4S ferredoxin-type" evidence="10">
    <location>
        <begin position="2"/>
        <end position="30"/>
    </location>
</feature>
<evidence type="ECO:0000256" key="3">
    <source>
        <dbReference type="ARBA" id="ARBA00022448"/>
    </source>
</evidence>
<dbReference type="PANTHER" id="PTHR39163:SF1">
    <property type="entry name" value="FERREDOXIN"/>
    <property type="match status" value="1"/>
</dbReference>
<dbReference type="Pfam" id="PF13370">
    <property type="entry name" value="Fer4_13"/>
    <property type="match status" value="1"/>
</dbReference>
<dbReference type="GO" id="GO:0051539">
    <property type="term" value="F:4 iron, 4 sulfur cluster binding"/>
    <property type="evidence" value="ECO:0007669"/>
    <property type="project" value="UniProtKB-KW"/>
</dbReference>
<accession>E1Y943</accession>
<evidence type="ECO:0000256" key="6">
    <source>
        <dbReference type="ARBA" id="ARBA00022982"/>
    </source>
</evidence>
<dbReference type="InterPro" id="IPR017896">
    <property type="entry name" value="4Fe4S_Fe-S-bd"/>
</dbReference>
<evidence type="ECO:0000256" key="1">
    <source>
        <dbReference type="ARBA" id="ARBA00001966"/>
    </source>
</evidence>
<keyword evidence="5 9" id="KW-0479">Metal-binding</keyword>
<dbReference type="Gene3D" id="3.30.70.20">
    <property type="match status" value="1"/>
</dbReference>
<dbReference type="GO" id="GO:0009055">
    <property type="term" value="F:electron transfer activity"/>
    <property type="evidence" value="ECO:0007669"/>
    <property type="project" value="UniProtKB-UniRule"/>
</dbReference>
<organism evidence="11">
    <name type="scientific">uncultured Desulfobacterium sp</name>
    <dbReference type="NCBI Taxonomy" id="201089"/>
    <lineage>
        <taxon>Bacteria</taxon>
        <taxon>Pseudomonadati</taxon>
        <taxon>Thermodesulfobacteriota</taxon>
        <taxon>Desulfobacteria</taxon>
        <taxon>Desulfobacterales</taxon>
        <taxon>Desulfobacteriaceae</taxon>
        <taxon>Desulfobacterium</taxon>
        <taxon>environmental samples</taxon>
    </lineage>
</organism>
<protein>
    <recommendedName>
        <fullName evidence="9">Ferredoxin</fullName>
    </recommendedName>
</protein>
<comment type="function">
    <text evidence="2 9">Ferredoxins are iron-sulfur proteins that transfer electrons in a wide variety of metabolic reactions.</text>
</comment>
<dbReference type="PROSITE" id="PS51379">
    <property type="entry name" value="4FE4S_FER_2"/>
    <property type="match status" value="1"/>
</dbReference>
<proteinExistence type="predicted"/>
<dbReference type="AlphaFoldDB" id="E1Y943"/>
<gene>
    <name evidence="11" type="ORF">N47_A11160</name>
</gene>
<keyword evidence="4" id="KW-0004">4Fe-4S</keyword>
<keyword evidence="8 9" id="KW-0411">Iron-sulfur</keyword>
<evidence type="ECO:0000256" key="9">
    <source>
        <dbReference type="RuleBase" id="RU368020"/>
    </source>
</evidence>
<evidence type="ECO:0000256" key="8">
    <source>
        <dbReference type="ARBA" id="ARBA00023014"/>
    </source>
</evidence>
<evidence type="ECO:0000259" key="10">
    <source>
        <dbReference type="PROSITE" id="PS51379"/>
    </source>
</evidence>
<sequence length="63" mass="6819">MKIPVVELGECVLCGICIDLVPSVFKLSSAGYVEVSDIPEYPEADVDEAIKNCPSDCISWIQS</sequence>
<evidence type="ECO:0000313" key="11">
    <source>
        <dbReference type="EMBL" id="CBX27087.1"/>
    </source>
</evidence>
<evidence type="ECO:0000256" key="4">
    <source>
        <dbReference type="ARBA" id="ARBA00022485"/>
    </source>
</evidence>
<dbReference type="SUPFAM" id="SSF54862">
    <property type="entry name" value="4Fe-4S ferredoxins"/>
    <property type="match status" value="1"/>
</dbReference>